<dbReference type="PANTHER" id="PTHR22550">
    <property type="entry name" value="SPORE GERMINATION PROTEIN"/>
    <property type="match status" value="1"/>
</dbReference>
<dbReference type="GO" id="GO:0016020">
    <property type="term" value="C:membrane"/>
    <property type="evidence" value="ECO:0007669"/>
    <property type="project" value="InterPro"/>
</dbReference>
<dbReference type="PROSITE" id="PS50890">
    <property type="entry name" value="PUA"/>
    <property type="match status" value="1"/>
</dbReference>
<dbReference type="EMBL" id="WNKU01000005">
    <property type="protein sequence ID" value="MTV48708.1"/>
    <property type="molecule type" value="Genomic_DNA"/>
</dbReference>
<dbReference type="InterPro" id="IPR050768">
    <property type="entry name" value="UPF0353/GerABKA_families"/>
</dbReference>
<name>A0A6I3SIL8_HELMO</name>
<feature type="transmembrane region" description="Helical" evidence="3">
    <location>
        <begin position="394"/>
        <end position="412"/>
    </location>
</feature>
<dbReference type="OrthoDB" id="9772630at2"/>
<feature type="transmembrane region" description="Helical" evidence="3">
    <location>
        <begin position="450"/>
        <end position="474"/>
    </location>
</feature>
<comment type="caution">
    <text evidence="4">The sequence shown here is derived from an EMBL/GenBank/DDBJ whole genome shotgun (WGS) entry which is preliminary data.</text>
</comment>
<comment type="similarity">
    <text evidence="1">Belongs to the GerABKA family.</text>
</comment>
<dbReference type="RefSeq" id="WP_155475800.1">
    <property type="nucleotide sequence ID" value="NZ_WNKU01000005.1"/>
</dbReference>
<keyword evidence="3" id="KW-1133">Transmembrane helix</keyword>
<reference evidence="4 5" key="1">
    <citation type="submission" date="2019-11" db="EMBL/GenBank/DDBJ databases">
        <title>Whole-genome sequence of a the green, strictly anaerobic photosynthetic bacterium Heliobacillus mobilis DSM 6151.</title>
        <authorList>
            <person name="Kyndt J.A."/>
            <person name="Meyer T.E."/>
        </authorList>
    </citation>
    <scope>NUCLEOTIDE SEQUENCE [LARGE SCALE GENOMIC DNA]</scope>
    <source>
        <strain evidence="4 5">DSM 6151</strain>
    </source>
</reference>
<keyword evidence="2 3" id="KW-0472">Membrane</keyword>
<feature type="transmembrane region" description="Helical" evidence="3">
    <location>
        <begin position="367"/>
        <end position="385"/>
    </location>
</feature>
<protein>
    <recommendedName>
        <fullName evidence="6">Spore germination protein</fullName>
    </recommendedName>
</protein>
<keyword evidence="5" id="KW-1185">Reference proteome</keyword>
<proteinExistence type="inferred from homology"/>
<evidence type="ECO:0000313" key="5">
    <source>
        <dbReference type="Proteomes" id="UP000430670"/>
    </source>
</evidence>
<evidence type="ECO:0000256" key="2">
    <source>
        <dbReference type="ARBA" id="ARBA00023136"/>
    </source>
</evidence>
<dbReference type="Proteomes" id="UP000430670">
    <property type="component" value="Unassembled WGS sequence"/>
</dbReference>
<sequence length="538" mass="60265">MGEKMEDNKGNNLWDTFLYKHRMTEIPPPDDREGKVEQVLPAALKTTKEMLENALGIPKDLFFRPIENPALSRKFMLVAIEGLIDKKELALHVIEPLQNITGLHDETSDIFEVIGKTIISVPNWQKITTIDQAKSQLLDGNTLLLADGLSSGLVIMNHQYEHRTVSEPKAEQVVRGPMEGFVEALRVNTALLRKHIKDERLRIDSFQIGRRSKTKVAVAYIEGIAYPSRVEAVKEDLKSLDIDIIHDVAELSIYLDKRSFNIFPLSLPSERTDRVSASLLEGRIAVFLDNSPAAMVVPALFIDFWRTPEDYYVAPLLATFFRMLRMIFGNHLTMMLPALYIAFTNFPTGVIGSNLIMNIAASREGLAFPPTLEVLIMLILLDIILEASQRLPRLVGGAATIVGGIILGQAAVQARLASNIMVIIVAVTAITNLTVSNLSMLPAMRLLKYYFVIWASFWGMPGIVFGATTVLAYVGSLKSYGVPYLSQMSAIHLRDLVDTIYVFSPKWRTNRPRTFKTIDGQRMDLKSMKYNLNSLDDI</sequence>
<evidence type="ECO:0008006" key="6">
    <source>
        <dbReference type="Google" id="ProtNLM"/>
    </source>
</evidence>
<keyword evidence="3" id="KW-0812">Transmembrane</keyword>
<dbReference type="GO" id="GO:0009847">
    <property type="term" value="P:spore germination"/>
    <property type="evidence" value="ECO:0007669"/>
    <property type="project" value="InterPro"/>
</dbReference>
<dbReference type="InterPro" id="IPR004995">
    <property type="entry name" value="Spore_Ger"/>
</dbReference>
<evidence type="ECO:0000256" key="3">
    <source>
        <dbReference type="SAM" id="Phobius"/>
    </source>
</evidence>
<dbReference type="AlphaFoldDB" id="A0A6I3SIL8"/>
<dbReference type="Pfam" id="PF03323">
    <property type="entry name" value="GerA"/>
    <property type="match status" value="1"/>
</dbReference>
<dbReference type="PANTHER" id="PTHR22550:SF5">
    <property type="entry name" value="LEUCINE ZIPPER PROTEIN 4"/>
    <property type="match status" value="1"/>
</dbReference>
<evidence type="ECO:0000313" key="4">
    <source>
        <dbReference type="EMBL" id="MTV48708.1"/>
    </source>
</evidence>
<gene>
    <name evidence="4" type="ORF">GJ688_06910</name>
</gene>
<dbReference type="PIRSF" id="PIRSF005690">
    <property type="entry name" value="GerBA"/>
    <property type="match status" value="1"/>
</dbReference>
<evidence type="ECO:0000256" key="1">
    <source>
        <dbReference type="ARBA" id="ARBA00005278"/>
    </source>
</evidence>
<feature type="transmembrane region" description="Helical" evidence="3">
    <location>
        <begin position="418"/>
        <end position="438"/>
    </location>
</feature>
<organism evidence="4 5">
    <name type="scientific">Heliobacterium mobile</name>
    <name type="common">Heliobacillus mobilis</name>
    <dbReference type="NCBI Taxonomy" id="28064"/>
    <lineage>
        <taxon>Bacteria</taxon>
        <taxon>Bacillati</taxon>
        <taxon>Bacillota</taxon>
        <taxon>Clostridia</taxon>
        <taxon>Eubacteriales</taxon>
        <taxon>Heliobacteriaceae</taxon>
        <taxon>Heliobacterium</taxon>
    </lineage>
</organism>
<accession>A0A6I3SIL8</accession>